<name>A0A1H3CG89_9ACTN</name>
<evidence type="ECO:0000256" key="1">
    <source>
        <dbReference type="SAM" id="MobiDB-lite"/>
    </source>
</evidence>
<dbReference type="InterPro" id="IPR003615">
    <property type="entry name" value="HNH_nuc"/>
</dbReference>
<dbReference type="STRING" id="1137993.SAMN05660209_00600"/>
<protein>
    <recommendedName>
        <fullName evidence="4">DUF222 domain-containing protein</fullName>
    </recommendedName>
</protein>
<evidence type="ECO:0000313" key="3">
    <source>
        <dbReference type="Proteomes" id="UP000198921"/>
    </source>
</evidence>
<evidence type="ECO:0000313" key="2">
    <source>
        <dbReference type="EMBL" id="SDX52604.1"/>
    </source>
</evidence>
<dbReference type="Proteomes" id="UP000198921">
    <property type="component" value="Unassembled WGS sequence"/>
</dbReference>
<accession>A0A1H3CG89</accession>
<reference evidence="3" key="1">
    <citation type="submission" date="2016-10" db="EMBL/GenBank/DDBJ databases">
        <authorList>
            <person name="Varghese N."/>
            <person name="Submissions S."/>
        </authorList>
    </citation>
    <scope>NUCLEOTIDE SEQUENCE [LARGE SCALE GENOMIC DNA]</scope>
    <source>
        <strain evidence="3">DSM 45422</strain>
    </source>
</reference>
<feature type="region of interest" description="Disordered" evidence="1">
    <location>
        <begin position="359"/>
        <end position="440"/>
    </location>
</feature>
<sequence>MYYPRFERMIEHMDDGAGTVSAPVVGWASGPLGAVQAADREIARQTAVRARAVAAFAASRPASVDRAQGEPGAMSAERWAARPEVLRAVSEWATPELAIALNLTRRAAEVLLEESLTLVSRLPATLGALECGLLHRGHLWHLLDKVAPVADDGLRAEIEAELLTWVGRRRTVTSPAQLGDKARVLVAKRDAAAAGRRLARALAERGVSIRPDRVEGMGVVSVYCALPEARAFYGALVRCAEALVDEPGGPVRTRGQKMVDALLDLVLRPGETELPPVRVLLTIVASVATMLGGDAPAELDGEVLPAELARQLVRAFAGQSPVADVPEAEPAPAVAWQEVEQAELAAWWDEVERRLFAGELLEEPDGEPDPLSADDLTEVERDGSDWPPGPGTPRLCAAEDAGTRSAGMPDSEGPPDTDRAPSPDTARPPGGDPPPGGWWAAADRAVEGAGAAVHAARTALGHAARSVRTAAQADAADEAVWAAGPAGQVGAATDTLGALAVAADAQRERLAALLDATAGGGLADRPRLVLADAVSGALLTLTDLPGLRRTGTCGKPACRRRPQSCTHDLTGRPGLAPPDPTDGYRPTAALDRQGRARDRRCRFPGCRRRVPDAGELDHHRPHAVGGRTAAANLAGYCTGDHRGKHQAPGWRHDLAPDGTLTVTTPTGLTAVTEPPPY</sequence>
<evidence type="ECO:0008006" key="4">
    <source>
        <dbReference type="Google" id="ProtNLM"/>
    </source>
</evidence>
<organism evidence="2 3">
    <name type="scientific">Geodermatophilus africanus</name>
    <dbReference type="NCBI Taxonomy" id="1137993"/>
    <lineage>
        <taxon>Bacteria</taxon>
        <taxon>Bacillati</taxon>
        <taxon>Actinomycetota</taxon>
        <taxon>Actinomycetes</taxon>
        <taxon>Geodermatophilales</taxon>
        <taxon>Geodermatophilaceae</taxon>
        <taxon>Geodermatophilus</taxon>
    </lineage>
</organism>
<dbReference type="AlphaFoldDB" id="A0A1H3CG89"/>
<feature type="region of interest" description="Disordered" evidence="1">
    <location>
        <begin position="555"/>
        <end position="596"/>
    </location>
</feature>
<dbReference type="CDD" id="cd00085">
    <property type="entry name" value="HNHc"/>
    <property type="match status" value="1"/>
</dbReference>
<dbReference type="EMBL" id="FNOT01000002">
    <property type="protein sequence ID" value="SDX52604.1"/>
    <property type="molecule type" value="Genomic_DNA"/>
</dbReference>
<feature type="compositionally biased region" description="Low complexity" evidence="1">
    <location>
        <begin position="656"/>
        <end position="677"/>
    </location>
</feature>
<keyword evidence="3" id="KW-1185">Reference proteome</keyword>
<proteinExistence type="predicted"/>
<gene>
    <name evidence="2" type="ORF">SAMN05660209_00600</name>
</gene>
<feature type="region of interest" description="Disordered" evidence="1">
    <location>
        <begin position="647"/>
        <end position="677"/>
    </location>
</feature>